<dbReference type="InterPro" id="IPR000182">
    <property type="entry name" value="GNAT_dom"/>
</dbReference>
<feature type="domain" description="N-acetyltransferase" evidence="1">
    <location>
        <begin position="129"/>
        <end position="279"/>
    </location>
</feature>
<evidence type="ECO:0000313" key="2">
    <source>
        <dbReference type="EMBL" id="NDL66638.1"/>
    </source>
</evidence>
<protein>
    <submittedName>
        <fullName evidence="2">Putative beta-lysine N-acetyltransferase</fullName>
    </submittedName>
</protein>
<reference evidence="2 3" key="1">
    <citation type="submission" date="2020-01" db="EMBL/GenBank/DDBJ databases">
        <title>Anaeroalcalibacter tamaniensis gen. nov., sp. nov., moderately halophilic strictly anaerobic fermenter bacterium from mud volcano of Taman peninsula.</title>
        <authorList>
            <person name="Frolova A."/>
            <person name="Merkel A.Y."/>
            <person name="Slobodkin A.I."/>
        </authorList>
    </citation>
    <scope>NUCLEOTIDE SEQUENCE [LARGE SCALE GENOMIC DNA]</scope>
    <source>
        <strain evidence="2 3">F-3ap</strain>
    </source>
</reference>
<sequence>MKTFDETIRLGGGLVHHGKQNDRIYVLKTPQEGMERFILQLEELADKNGYGKIVAKVPAPEEGWFLEKGFVEEARIPGFYGNGSDCAFLVRYPDGERQVLRRGEHLEDVLRKAKEKEGMLYMPILEEGFHCRQALESDAGDMAALYRKVFASYPFPIHEPDYIRETMESHVAYFGIWQGERLVGLSSAEMDLAEGNAEMTDFAVDPEYRGKNLASTLLHVMEAAVKDRIRVAYTIARAASHGMNATFSRHGYAFGGTLRNNTQIGGAIESMNVWHKRLQ</sequence>
<dbReference type="SUPFAM" id="SSF55729">
    <property type="entry name" value="Acyl-CoA N-acyltransferases (Nat)"/>
    <property type="match status" value="1"/>
</dbReference>
<keyword evidence="3" id="KW-1185">Reference proteome</keyword>
<dbReference type="PROSITE" id="PS51186">
    <property type="entry name" value="GNAT"/>
    <property type="match status" value="1"/>
</dbReference>
<dbReference type="RefSeq" id="WP_162369364.1">
    <property type="nucleotide sequence ID" value="NZ_JAAEEH010000004.1"/>
</dbReference>
<dbReference type="EMBL" id="JAAEEH010000004">
    <property type="protein sequence ID" value="NDL66638.1"/>
    <property type="molecule type" value="Genomic_DNA"/>
</dbReference>
<dbReference type="NCBIfam" id="TIGR03827">
    <property type="entry name" value="GNAT_ablB"/>
    <property type="match status" value="1"/>
</dbReference>
<keyword evidence="2" id="KW-0808">Transferase</keyword>
<dbReference type="GO" id="GO:0008080">
    <property type="term" value="F:N-acetyltransferase activity"/>
    <property type="evidence" value="ECO:0007669"/>
    <property type="project" value="InterPro"/>
</dbReference>
<dbReference type="Gene3D" id="3.40.630.30">
    <property type="match status" value="1"/>
</dbReference>
<accession>A0A7X5HTZ9</accession>
<dbReference type="CDD" id="cd04301">
    <property type="entry name" value="NAT_SF"/>
    <property type="match status" value="1"/>
</dbReference>
<dbReference type="InterPro" id="IPR022525">
    <property type="entry name" value="GNAT_AblB"/>
</dbReference>
<evidence type="ECO:0000259" key="1">
    <source>
        <dbReference type="PROSITE" id="PS51186"/>
    </source>
</evidence>
<organism evidence="2 3">
    <name type="scientific">Anaerotalea alkaliphila</name>
    <dbReference type="NCBI Taxonomy" id="2662126"/>
    <lineage>
        <taxon>Bacteria</taxon>
        <taxon>Bacillati</taxon>
        <taxon>Bacillota</taxon>
        <taxon>Clostridia</taxon>
        <taxon>Eubacteriales</taxon>
        <taxon>Anaerotalea</taxon>
    </lineage>
</organism>
<evidence type="ECO:0000313" key="3">
    <source>
        <dbReference type="Proteomes" id="UP000461585"/>
    </source>
</evidence>
<dbReference type="AlphaFoldDB" id="A0A7X5HTZ9"/>
<dbReference type="Proteomes" id="UP000461585">
    <property type="component" value="Unassembled WGS sequence"/>
</dbReference>
<proteinExistence type="predicted"/>
<comment type="caution">
    <text evidence="2">The sequence shown here is derived from an EMBL/GenBank/DDBJ whole genome shotgun (WGS) entry which is preliminary data.</text>
</comment>
<gene>
    <name evidence="2" type="primary">ablB</name>
    <name evidence="2" type="ORF">GXN74_02600</name>
</gene>
<dbReference type="Pfam" id="PF00583">
    <property type="entry name" value="Acetyltransf_1"/>
    <property type="match status" value="1"/>
</dbReference>
<name>A0A7X5HTZ9_9FIRM</name>
<dbReference type="InterPro" id="IPR016181">
    <property type="entry name" value="Acyl_CoA_acyltransferase"/>
</dbReference>